<dbReference type="Gene3D" id="1.10.1670.10">
    <property type="entry name" value="Helix-hairpin-Helix base-excision DNA repair enzymes (C-terminal)"/>
    <property type="match status" value="1"/>
</dbReference>
<keyword evidence="7" id="KW-0227">DNA damage</keyword>
<name>S0AKW6_FERAC</name>
<dbReference type="KEGG" id="fac:FACI_IFERC01G0023"/>
<keyword evidence="10" id="KW-0411">Iron-sulfur</keyword>
<dbReference type="EMBL" id="CP004145">
    <property type="protein sequence ID" value="AGO60003.1"/>
    <property type="molecule type" value="Genomic_DNA"/>
</dbReference>
<gene>
    <name evidence="14" type="ORF">FACI_IFERC00001G0023</name>
</gene>
<dbReference type="InterPro" id="IPR023170">
    <property type="entry name" value="HhH_base_excis_C"/>
</dbReference>
<evidence type="ECO:0000256" key="3">
    <source>
        <dbReference type="ARBA" id="ARBA00008343"/>
    </source>
</evidence>
<dbReference type="SUPFAM" id="SSF48150">
    <property type="entry name" value="DNA-glycosylase"/>
    <property type="match status" value="1"/>
</dbReference>
<evidence type="ECO:0000313" key="15">
    <source>
        <dbReference type="Proteomes" id="UP000014660"/>
    </source>
</evidence>
<dbReference type="GO" id="GO:0006298">
    <property type="term" value="P:mismatch repair"/>
    <property type="evidence" value="ECO:0007669"/>
    <property type="project" value="TreeGrafter"/>
</dbReference>
<evidence type="ECO:0000256" key="2">
    <source>
        <dbReference type="ARBA" id="ARBA00001966"/>
    </source>
</evidence>
<dbReference type="InterPro" id="IPR044298">
    <property type="entry name" value="MIG/MutY"/>
</dbReference>
<organism evidence="14 15">
    <name type="scientific">Ferroplasma acidarmanus Fer1</name>
    <dbReference type="NCBI Taxonomy" id="333146"/>
    <lineage>
        <taxon>Archaea</taxon>
        <taxon>Methanobacteriati</taxon>
        <taxon>Thermoplasmatota</taxon>
        <taxon>Thermoplasmata</taxon>
        <taxon>Thermoplasmatales</taxon>
        <taxon>Ferroplasmaceae</taxon>
        <taxon>Ferroplasma</taxon>
    </lineage>
</organism>
<evidence type="ECO:0000256" key="11">
    <source>
        <dbReference type="ARBA" id="ARBA00023204"/>
    </source>
</evidence>
<dbReference type="PANTHER" id="PTHR42944:SF1">
    <property type="entry name" value="ADENINE DNA GLYCOSYLASE"/>
    <property type="match status" value="1"/>
</dbReference>
<dbReference type="PANTHER" id="PTHR42944">
    <property type="entry name" value="ADENINE DNA GLYCOSYLASE"/>
    <property type="match status" value="1"/>
</dbReference>
<keyword evidence="8" id="KW-0378">Hydrolase</keyword>
<dbReference type="Proteomes" id="UP000014660">
    <property type="component" value="Chromosome"/>
</dbReference>
<evidence type="ECO:0000256" key="5">
    <source>
        <dbReference type="ARBA" id="ARBA00022023"/>
    </source>
</evidence>
<dbReference type="GO" id="GO:0000701">
    <property type="term" value="F:purine-specific mismatch base pair DNA N-glycosylase activity"/>
    <property type="evidence" value="ECO:0007669"/>
    <property type="project" value="UniProtKB-EC"/>
</dbReference>
<protein>
    <recommendedName>
        <fullName evidence="5">Adenine DNA glycosylase</fullName>
        <ecNumber evidence="4">3.2.2.31</ecNumber>
    </recommendedName>
</protein>
<keyword evidence="12" id="KW-0326">Glycosidase</keyword>
<dbReference type="InterPro" id="IPR004036">
    <property type="entry name" value="Endonuclease-III-like_CS2"/>
</dbReference>
<keyword evidence="9" id="KW-0408">Iron</keyword>
<dbReference type="GO" id="GO:0035485">
    <property type="term" value="F:adenine/guanine mispair binding"/>
    <property type="evidence" value="ECO:0007669"/>
    <property type="project" value="TreeGrafter"/>
</dbReference>
<dbReference type="InterPro" id="IPR011257">
    <property type="entry name" value="DNA_glycosylase"/>
</dbReference>
<dbReference type="REBASE" id="66037">
    <property type="entry name" value="V.FacFer1ORF24P"/>
</dbReference>
<dbReference type="GO" id="GO:0034039">
    <property type="term" value="F:8-oxo-7,8-dihydroguanine DNA N-glycosylase activity"/>
    <property type="evidence" value="ECO:0007669"/>
    <property type="project" value="TreeGrafter"/>
</dbReference>
<evidence type="ECO:0000256" key="10">
    <source>
        <dbReference type="ARBA" id="ARBA00023014"/>
    </source>
</evidence>
<dbReference type="PROSITE" id="PS01155">
    <property type="entry name" value="ENDONUCLEASE_III_2"/>
    <property type="match status" value="1"/>
</dbReference>
<proteinExistence type="inferred from homology"/>
<dbReference type="GO" id="GO:0051536">
    <property type="term" value="F:iron-sulfur cluster binding"/>
    <property type="evidence" value="ECO:0007669"/>
    <property type="project" value="UniProtKB-KW"/>
</dbReference>
<evidence type="ECO:0000313" key="14">
    <source>
        <dbReference type="EMBL" id="AGO60003.1"/>
    </source>
</evidence>
<comment type="catalytic activity">
    <reaction evidence="1">
        <text>Hydrolyzes free adenine bases from 7,8-dihydro-8-oxoguanine:adenine mismatched double-stranded DNA, leaving an apurinic site.</text>
        <dbReference type="EC" id="3.2.2.31"/>
    </reaction>
</comment>
<dbReference type="Pfam" id="PF00730">
    <property type="entry name" value="HhH-GPD"/>
    <property type="match status" value="1"/>
</dbReference>
<feature type="domain" description="HhH-GPD" evidence="13">
    <location>
        <begin position="48"/>
        <end position="198"/>
    </location>
</feature>
<evidence type="ECO:0000256" key="12">
    <source>
        <dbReference type="ARBA" id="ARBA00023295"/>
    </source>
</evidence>
<evidence type="ECO:0000256" key="4">
    <source>
        <dbReference type="ARBA" id="ARBA00012045"/>
    </source>
</evidence>
<dbReference type="HOGENOM" id="CLU_012862_2_1_2"/>
<evidence type="ECO:0000256" key="9">
    <source>
        <dbReference type="ARBA" id="ARBA00023004"/>
    </source>
</evidence>
<keyword evidence="6" id="KW-0479">Metal-binding</keyword>
<evidence type="ECO:0000259" key="13">
    <source>
        <dbReference type="SMART" id="SM00478"/>
    </source>
</evidence>
<dbReference type="InterPro" id="IPR000445">
    <property type="entry name" value="HhH_motif"/>
</dbReference>
<dbReference type="Pfam" id="PF00633">
    <property type="entry name" value="HHH"/>
    <property type="match status" value="1"/>
</dbReference>
<evidence type="ECO:0000256" key="6">
    <source>
        <dbReference type="ARBA" id="ARBA00022723"/>
    </source>
</evidence>
<sequence>MMEINKKEESDISFRIRNIILAWGEKNMRNFPWRHTGDPYKILIAEIMLHRTRAEQVNRIYDSFIMKYPDIYAIVDAGPHALKNDLKSLGLSYRGDMLYRLAAQIIEKYDGNIPDNINDLASLPGIGDYAASAVMCSAYKSPAPFLDTNTVRIISRVYGIKPTDSSRRSKEFKMIMNSIIDSSDTRKLMFSMLDFAAIVCTHHTPECSVCGLNRDCIFHKEMK</sequence>
<dbReference type="InterPro" id="IPR003265">
    <property type="entry name" value="HhH-GPD_domain"/>
</dbReference>
<dbReference type="GO" id="GO:0006284">
    <property type="term" value="P:base-excision repair"/>
    <property type="evidence" value="ECO:0007669"/>
    <property type="project" value="InterPro"/>
</dbReference>
<evidence type="ECO:0000256" key="7">
    <source>
        <dbReference type="ARBA" id="ARBA00022763"/>
    </source>
</evidence>
<dbReference type="Gene3D" id="1.10.340.30">
    <property type="entry name" value="Hypothetical protein, domain 2"/>
    <property type="match status" value="1"/>
</dbReference>
<accession>S0AKW6</accession>
<evidence type="ECO:0000256" key="1">
    <source>
        <dbReference type="ARBA" id="ARBA00000843"/>
    </source>
</evidence>
<reference evidence="14 15" key="1">
    <citation type="journal article" date="2007" name="Proc. Natl. Acad. Sci. U.S.A.">
        <title>Genome dynamics in a natural archaeal population.</title>
        <authorList>
            <person name="Allen E.E."/>
            <person name="Tyson G.W."/>
            <person name="Whitaker R.J."/>
            <person name="Detter J.C."/>
            <person name="Richardson P.M."/>
            <person name="Banfield J.F."/>
        </authorList>
    </citation>
    <scope>NUCLEOTIDE SEQUENCE [LARGE SCALE GENOMIC DNA]</scope>
    <source>
        <strain evidence="15">fer1</strain>
    </source>
</reference>
<dbReference type="GO" id="GO:0032357">
    <property type="term" value="F:oxidized purine DNA binding"/>
    <property type="evidence" value="ECO:0007669"/>
    <property type="project" value="TreeGrafter"/>
</dbReference>
<keyword evidence="11" id="KW-0234">DNA repair</keyword>
<dbReference type="EC" id="3.2.2.31" evidence="4"/>
<comment type="similarity">
    <text evidence="3">Belongs to the Nth/MutY family.</text>
</comment>
<dbReference type="AlphaFoldDB" id="S0AKW6"/>
<dbReference type="SMART" id="SM00478">
    <property type="entry name" value="ENDO3c"/>
    <property type="match status" value="1"/>
</dbReference>
<evidence type="ECO:0000256" key="8">
    <source>
        <dbReference type="ARBA" id="ARBA00022801"/>
    </source>
</evidence>
<dbReference type="GO" id="GO:0046872">
    <property type="term" value="F:metal ion binding"/>
    <property type="evidence" value="ECO:0007669"/>
    <property type="project" value="UniProtKB-KW"/>
</dbReference>
<dbReference type="CDD" id="cd00056">
    <property type="entry name" value="ENDO3c"/>
    <property type="match status" value="1"/>
</dbReference>
<keyword evidence="15" id="KW-1185">Reference proteome</keyword>
<comment type="cofactor">
    <cofactor evidence="2">
        <name>[4Fe-4S] cluster</name>
        <dbReference type="ChEBI" id="CHEBI:49883"/>
    </cofactor>
</comment>